<sequence>MAAAGADPSGYAPRTESGVQVDSSVAHQVAASIKAATWLYFRLSMGVGGHHWLAFDALETP</sequence>
<evidence type="ECO:0000313" key="2">
    <source>
        <dbReference type="EMBL" id="SCE99384.1"/>
    </source>
</evidence>
<organism evidence="2 3">
    <name type="scientific">Micromonospora coriariae</name>
    <dbReference type="NCBI Taxonomy" id="285665"/>
    <lineage>
        <taxon>Bacteria</taxon>
        <taxon>Bacillati</taxon>
        <taxon>Actinomycetota</taxon>
        <taxon>Actinomycetes</taxon>
        <taxon>Micromonosporales</taxon>
        <taxon>Micromonosporaceae</taxon>
        <taxon>Micromonospora</taxon>
    </lineage>
</organism>
<accession>A0A1C4WT87</accession>
<evidence type="ECO:0000313" key="3">
    <source>
        <dbReference type="Proteomes" id="UP000198243"/>
    </source>
</evidence>
<dbReference type="Proteomes" id="UP000198243">
    <property type="component" value="Chromosome I"/>
</dbReference>
<name>A0A1C4WT87_9ACTN</name>
<dbReference type="EMBL" id="LT607412">
    <property type="protein sequence ID" value="SCE99384.1"/>
    <property type="molecule type" value="Genomic_DNA"/>
</dbReference>
<reference evidence="3" key="1">
    <citation type="submission" date="2016-06" db="EMBL/GenBank/DDBJ databases">
        <authorList>
            <person name="Varghese N."/>
            <person name="Submissions Spin"/>
        </authorList>
    </citation>
    <scope>NUCLEOTIDE SEQUENCE [LARGE SCALE GENOMIC DNA]</scope>
    <source>
        <strain evidence="3">DSM 44875</strain>
    </source>
</reference>
<feature type="region of interest" description="Disordered" evidence="1">
    <location>
        <begin position="1"/>
        <end position="20"/>
    </location>
</feature>
<gene>
    <name evidence="2" type="ORF">GA0070607_4112</name>
</gene>
<protein>
    <submittedName>
        <fullName evidence="2">Uncharacterized protein</fullName>
    </submittedName>
</protein>
<proteinExistence type="predicted"/>
<dbReference type="AlphaFoldDB" id="A0A1C4WT87"/>
<keyword evidence="3" id="KW-1185">Reference proteome</keyword>
<evidence type="ECO:0000256" key="1">
    <source>
        <dbReference type="SAM" id="MobiDB-lite"/>
    </source>
</evidence>